<keyword evidence="8" id="KW-0732">Signal</keyword>
<evidence type="ECO:0000256" key="4">
    <source>
        <dbReference type="ARBA" id="ARBA00022737"/>
    </source>
</evidence>
<feature type="region of interest" description="Disordered" evidence="7">
    <location>
        <begin position="585"/>
        <end position="638"/>
    </location>
</feature>
<evidence type="ECO:0000256" key="2">
    <source>
        <dbReference type="ARBA" id="ARBA00022525"/>
    </source>
</evidence>
<dbReference type="Pfam" id="PF05593">
    <property type="entry name" value="RHS_repeat"/>
    <property type="match status" value="2"/>
</dbReference>
<sequence length="2117" mass="229453">MRSRVKLRGVSTWLVTMLVATLVPALAPLPASAADGPPSVPLPPTASVSLAQQAAQPRPKDQAALSERTGDQGHTGAKDGGGVATATPLSPSAGWAVSAQTGDFTWSYPLSVPPAPGGLRPNLALSYQSSAVDGRTSVTNNQSSWVGDGWDLVPGFVERTYDSCLDEGVQTGDLCWKSDNATAVYGGSGGQLICCDGDNRWRAKNDDGSRIERLRTGHANGDDGDNDGEYWVITTVDGTQYWFGSEVDSRSTWTVPVFGNNANEPCHVPGNFADSHCMQAWRWNLDKVVDRNGNMIRYYYNPETNSYGMNLKDTAVSYTRGGTLDHIDYGLHETKASTPSARVVFGTAERCVPGSNCTHDMPDNYPDTPLEDKCVAATCPDKHSPTFFSTKRLTTITTQVRDGADFRPVDRWDLTQTFPDAGSGEKPALWLKEITHTGLVGGSASTPAIRFEGTAMPNRVEMRDGVSPLYRYRVTGVVSETGGWLSVNYGSECRAGGPMPDRPETNKLRCFPVRWSPPKQAERTDYFHKYVVDQTVTSDWMSSSAQSVTGYEYLDGAAWHWNTSEFGKEENKTWNDFRGFGRVRIRSGSDGDPSGPVTMSENRYYQGMDGDRFPAPDDGGRPPSGARSVTVTDSQGKARADSDWLHGLSFESATFNGVGGAVVTKTITEPSWQGPTATRDVYKAYIVRPGTTRTYTTLESGGPRVTMSETSYNNRGLPEQVNDLGDESTADDDRCVNVTYAPVVDKWLLGLTARTETVSIRCGQTPTFPGNALSDTKNTFDGNGNLVKVEEAKERPAGGPVYVTTSTATYDDHGRAKTATDALNRTTKMAYVPEAGGPLTQTVLTTPGTDAVPQGLVTTTTVDPAWGKPTLITDPNQRRTQIEYDPLGRTARVWLPNRPKSDNPKPSAEYSYLIRNDALTAVTTTLIGPNGNQISSNALFDGWLRPRQAQGPAMGGGRLITDTVYDSQGRAWKSTQPYFNNAPIDTTLWNASDADIPGHTRTKYDGAGRAIASTYYAGATEKWSTKTSYGGDRVHVTPPAGGVATTTINDARGQTVELRRYTTPEPSASFDTTRYDHTPAGELASVTDPAGTTWRYTYDLRGRQIKAEDPDTGTSTTTYDDAGQVVTATDMSGKTLAYDYDALGRKKHLYADRVNDANKLAEWTYDTANKGKGQPATATRWVDGQAYTTAVADYSALYQPNQTSVTIPTAQGRLAGTYTTYNSYTPDGGSVAGVDYPAGGKLPRETVTYGYHDLGPVKSSSGGYDGNTFRYVNDTEYTRYGEAQRLHLGVAPRRAWLSFYYNTNTRRLNRSIVDAEIPSPMVTDTHYTQDPAGNITAVADTPLDQSSTVDVQCFRYDHLRRLTEAWSPGVDSWTEKDGCKADPAVAGLRGPAKFWNSYTFDGAGNRRTETRHTSAGDTTSTYTYDVPGHAHALGTVSTGNTRDSYAYNAVGQTTQRALTGAPTQKLDWDSERHLVKVTDGAKETSFVYDADGNRLIRRDPDGITLYLGAQEVRWNPNGGEPAATRYYTHGGQVVAMRVEDGPLTWLAGDHQATAQIAIDSQTNAVTRRRQLPFGAPRGDQVAWPSQRGFVGGTQDPSTGLTHLGAREYDPGTGRFISVDPLVNFGDPQQLTGYGYANESPVTASDPTGLISNMCVDRCGGDVRPSSPANDDGIQVTEITPAIVIYEDTSTGKRYVNSVAIGDNAPPTYELKHMLIQQQKGKTRLEWEGLYDEGDTLRAIEEGCGSFGGKACSGQFLQHLVSGQWADPIWGQDGGVGARLSTTGRVGVNGAYGKGPTKGKLLGIIRAGHGGRSAEPMTACSFTGDTQVLMADGSTKTIAEIKEGDQVLAADPDTGERAARTVTATIVHDDTVVDLVTDDGATVTTTRNHPFWNDTDHRWEPADQLDPGDDLLTSAGKHIRVAGLRPGSDHRALAYNLTVADMHTYHVRVGNATVLVHNMCAAKKPRSTTFTEGKVPDHVENVVRYREENGGAPPGLGGTKPYDNDGRGGTMFLPFHDSAGNPIKYKEGFVLPRSAAANGGTAERIVWGNDGSYYYTSDHYINFMIVRPGGVVGNPRRPRRGVCVGRRDLRRRRRVLGMREILGRVARPGRRRDRSVLG</sequence>
<dbReference type="GO" id="GO:0004540">
    <property type="term" value="F:RNA nuclease activity"/>
    <property type="evidence" value="ECO:0007669"/>
    <property type="project" value="InterPro"/>
</dbReference>
<dbReference type="InterPro" id="IPR003284">
    <property type="entry name" value="Sal_SpvB"/>
</dbReference>
<dbReference type="GO" id="GO:0016539">
    <property type="term" value="P:intein-mediated protein splicing"/>
    <property type="evidence" value="ECO:0007669"/>
    <property type="project" value="InterPro"/>
</dbReference>
<keyword evidence="5" id="KW-0378">Hydrolase</keyword>
<dbReference type="OrthoDB" id="291011at2"/>
<dbReference type="InterPro" id="IPR006141">
    <property type="entry name" value="Intein_N"/>
</dbReference>
<dbReference type="GO" id="GO:0005737">
    <property type="term" value="C:cytoplasm"/>
    <property type="evidence" value="ECO:0007669"/>
    <property type="project" value="InterPro"/>
</dbReference>
<dbReference type="NCBIfam" id="TIGR01445">
    <property type="entry name" value="intein_Nterm"/>
    <property type="match status" value="1"/>
</dbReference>
<evidence type="ECO:0000256" key="1">
    <source>
        <dbReference type="ARBA" id="ARBA00004613"/>
    </source>
</evidence>
<dbReference type="GO" id="GO:0005576">
    <property type="term" value="C:extracellular region"/>
    <property type="evidence" value="ECO:0007669"/>
    <property type="project" value="UniProtKB-SubCell"/>
</dbReference>
<evidence type="ECO:0000256" key="6">
    <source>
        <dbReference type="ARBA" id="ARBA00023026"/>
    </source>
</evidence>
<feature type="compositionally biased region" description="Basic and acidic residues" evidence="7">
    <location>
        <begin position="609"/>
        <end position="620"/>
    </location>
</feature>
<gene>
    <name evidence="10" type="ORF">EV192_107230</name>
</gene>
<dbReference type="InterPro" id="IPR036844">
    <property type="entry name" value="Hint_dom_sf"/>
</dbReference>
<comment type="caution">
    <text evidence="10">The sequence shown here is derived from an EMBL/GenBank/DDBJ whole genome shotgun (WGS) entry which is preliminary data.</text>
</comment>
<keyword evidence="6" id="KW-0843">Virulence</keyword>
<feature type="region of interest" description="Disordered" evidence="7">
    <location>
        <begin position="1065"/>
        <end position="1086"/>
    </location>
</feature>
<protein>
    <submittedName>
        <fullName evidence="10">Intein/intein/RHS repeat-associated protein</fullName>
    </submittedName>
</protein>
<dbReference type="Gene3D" id="2.170.16.10">
    <property type="entry name" value="Hedgehog/Intein (Hint) domain"/>
    <property type="match status" value="1"/>
</dbReference>
<name>A0A4R2JBP7_9PSEU</name>
<dbReference type="InterPro" id="IPR006530">
    <property type="entry name" value="YD"/>
</dbReference>
<evidence type="ECO:0000256" key="8">
    <source>
        <dbReference type="SAM" id="SignalP"/>
    </source>
</evidence>
<evidence type="ECO:0000256" key="7">
    <source>
        <dbReference type="SAM" id="MobiDB-lite"/>
    </source>
</evidence>
<dbReference type="InterPro" id="IPR050708">
    <property type="entry name" value="T6SS_VgrG/RHS"/>
</dbReference>
<feature type="chain" id="PRO_5020803005" evidence="8">
    <location>
        <begin position="34"/>
        <end position="2117"/>
    </location>
</feature>
<dbReference type="PANTHER" id="PTHR32305">
    <property type="match status" value="1"/>
</dbReference>
<dbReference type="Pfam" id="PF25023">
    <property type="entry name" value="TEN_YD-shell"/>
    <property type="match status" value="1"/>
</dbReference>
<dbReference type="Gene3D" id="2.180.10.10">
    <property type="entry name" value="RHS repeat-associated core"/>
    <property type="match status" value="2"/>
</dbReference>
<dbReference type="PROSITE" id="PS50817">
    <property type="entry name" value="INTEIN_N_TER"/>
    <property type="match status" value="1"/>
</dbReference>
<keyword evidence="2" id="KW-0964">Secreted</keyword>
<dbReference type="Pfam" id="PF07591">
    <property type="entry name" value="PT-HINT"/>
    <property type="match status" value="1"/>
</dbReference>
<dbReference type="CDD" id="cd00081">
    <property type="entry name" value="Hint"/>
    <property type="match status" value="1"/>
</dbReference>
<keyword evidence="4" id="KW-0677">Repeat</keyword>
<dbReference type="InterPro" id="IPR003587">
    <property type="entry name" value="Hint_dom_N"/>
</dbReference>
<dbReference type="Gene3D" id="3.10.450.30">
    <property type="entry name" value="Microbial ribonucleases"/>
    <property type="match status" value="1"/>
</dbReference>
<feature type="compositionally biased region" description="Polar residues" evidence="7">
    <location>
        <begin position="46"/>
        <end position="55"/>
    </location>
</feature>
<organism evidence="10 11">
    <name type="scientific">Actinocrispum wychmicini</name>
    <dbReference type="NCBI Taxonomy" id="1213861"/>
    <lineage>
        <taxon>Bacteria</taxon>
        <taxon>Bacillati</taxon>
        <taxon>Actinomycetota</taxon>
        <taxon>Actinomycetes</taxon>
        <taxon>Pseudonocardiales</taxon>
        <taxon>Pseudonocardiaceae</taxon>
        <taxon>Actinocrispum</taxon>
    </lineage>
</organism>
<dbReference type="InterPro" id="IPR016191">
    <property type="entry name" value="Ribonuclease/ribotoxin"/>
</dbReference>
<accession>A0A4R2JBP7</accession>
<evidence type="ECO:0000259" key="9">
    <source>
        <dbReference type="SMART" id="SM00306"/>
    </source>
</evidence>
<evidence type="ECO:0000256" key="5">
    <source>
        <dbReference type="ARBA" id="ARBA00022801"/>
    </source>
</evidence>
<dbReference type="SUPFAM" id="SSF51294">
    <property type="entry name" value="Hedgehog/intein (Hint) domain"/>
    <property type="match status" value="1"/>
</dbReference>
<dbReference type="InterPro" id="IPR031325">
    <property type="entry name" value="RHS_repeat"/>
</dbReference>
<dbReference type="NCBIfam" id="TIGR03696">
    <property type="entry name" value="Rhs_assc_core"/>
    <property type="match status" value="1"/>
</dbReference>
<dbReference type="InterPro" id="IPR022385">
    <property type="entry name" value="Rhs_assc_core"/>
</dbReference>
<dbReference type="GO" id="GO:0003723">
    <property type="term" value="F:RNA binding"/>
    <property type="evidence" value="ECO:0007669"/>
    <property type="project" value="InterPro"/>
</dbReference>
<dbReference type="SUPFAM" id="SSF53933">
    <property type="entry name" value="Microbial ribonucleases"/>
    <property type="match status" value="1"/>
</dbReference>
<evidence type="ECO:0000313" key="11">
    <source>
        <dbReference type="Proteomes" id="UP000295680"/>
    </source>
</evidence>
<feature type="region of interest" description="Disordered" evidence="7">
    <location>
        <begin position="35"/>
        <end position="87"/>
    </location>
</feature>
<dbReference type="RefSeq" id="WP_132121902.1">
    <property type="nucleotide sequence ID" value="NZ_SLWS01000007.1"/>
</dbReference>
<keyword evidence="3" id="KW-0540">Nuclease</keyword>
<dbReference type="SMART" id="SM00306">
    <property type="entry name" value="HintN"/>
    <property type="match status" value="1"/>
</dbReference>
<dbReference type="Pfam" id="PF03534">
    <property type="entry name" value="SpvB"/>
    <property type="match status" value="1"/>
</dbReference>
<evidence type="ECO:0000256" key="3">
    <source>
        <dbReference type="ARBA" id="ARBA00022722"/>
    </source>
</evidence>
<reference evidence="10 11" key="1">
    <citation type="submission" date="2019-03" db="EMBL/GenBank/DDBJ databases">
        <title>Genomic Encyclopedia of Type Strains, Phase IV (KMG-IV): sequencing the most valuable type-strain genomes for metagenomic binning, comparative biology and taxonomic classification.</title>
        <authorList>
            <person name="Goeker M."/>
        </authorList>
    </citation>
    <scope>NUCLEOTIDE SEQUENCE [LARGE SCALE GENOMIC DNA]</scope>
    <source>
        <strain evidence="10 11">DSM 45934</strain>
    </source>
</reference>
<dbReference type="InterPro" id="IPR056823">
    <property type="entry name" value="TEN-like_YD-shell"/>
</dbReference>
<dbReference type="PANTHER" id="PTHR32305:SF17">
    <property type="entry name" value="TRNA NUCLEASE WAPA"/>
    <property type="match status" value="1"/>
</dbReference>
<evidence type="ECO:0000313" key="10">
    <source>
        <dbReference type="EMBL" id="TCO55807.1"/>
    </source>
</evidence>
<feature type="domain" description="Hint" evidence="9">
    <location>
        <begin position="1818"/>
        <end position="1914"/>
    </location>
</feature>
<dbReference type="EMBL" id="SLWS01000007">
    <property type="protein sequence ID" value="TCO55807.1"/>
    <property type="molecule type" value="Genomic_DNA"/>
</dbReference>
<dbReference type="Proteomes" id="UP000295680">
    <property type="component" value="Unassembled WGS sequence"/>
</dbReference>
<dbReference type="NCBIfam" id="TIGR01643">
    <property type="entry name" value="YD_repeat_2x"/>
    <property type="match status" value="2"/>
</dbReference>
<dbReference type="GO" id="GO:0016787">
    <property type="term" value="F:hydrolase activity"/>
    <property type="evidence" value="ECO:0007669"/>
    <property type="project" value="UniProtKB-KW"/>
</dbReference>
<feature type="signal peptide" evidence="8">
    <location>
        <begin position="1"/>
        <end position="33"/>
    </location>
</feature>
<comment type="subcellular location">
    <subcellularLocation>
        <location evidence="1">Secreted</location>
    </subcellularLocation>
</comment>
<keyword evidence="11" id="KW-1185">Reference proteome</keyword>
<proteinExistence type="predicted"/>